<evidence type="ECO:0000256" key="2">
    <source>
        <dbReference type="ARBA" id="ARBA00022692"/>
    </source>
</evidence>
<organism evidence="7 8">
    <name type="scientific">Aplosporella prunicola CBS 121167</name>
    <dbReference type="NCBI Taxonomy" id="1176127"/>
    <lineage>
        <taxon>Eukaryota</taxon>
        <taxon>Fungi</taxon>
        <taxon>Dikarya</taxon>
        <taxon>Ascomycota</taxon>
        <taxon>Pezizomycotina</taxon>
        <taxon>Dothideomycetes</taxon>
        <taxon>Dothideomycetes incertae sedis</taxon>
        <taxon>Botryosphaeriales</taxon>
        <taxon>Aplosporellaceae</taxon>
        <taxon>Aplosporella</taxon>
    </lineage>
</organism>
<evidence type="ECO:0000256" key="5">
    <source>
        <dbReference type="SAM" id="MobiDB-lite"/>
    </source>
</evidence>
<evidence type="ECO:0000256" key="4">
    <source>
        <dbReference type="ARBA" id="ARBA00023136"/>
    </source>
</evidence>
<accession>A0A6A6AWR5</accession>
<evidence type="ECO:0000256" key="3">
    <source>
        <dbReference type="ARBA" id="ARBA00022989"/>
    </source>
</evidence>
<proteinExistence type="predicted"/>
<dbReference type="AlphaFoldDB" id="A0A6A6AWR5"/>
<keyword evidence="3 6" id="KW-1133">Transmembrane helix</keyword>
<dbReference type="EMBL" id="ML995564">
    <property type="protein sequence ID" value="KAF2135623.1"/>
    <property type="molecule type" value="Genomic_DNA"/>
</dbReference>
<dbReference type="GO" id="GO:0016020">
    <property type="term" value="C:membrane"/>
    <property type="evidence" value="ECO:0007669"/>
    <property type="project" value="UniProtKB-SubCell"/>
</dbReference>
<sequence>MPRAAKDATMFTATGPHAHSKATQVPLAKAAAPSGETPQQKIARLRAAAQQAKVGQESTFDKVISRGRVWADRAHRVTALSLIAATGIAGVVTVFALGDMMIYNRRKRKEWFHEQNQKHAIALAEARQAVAGGAATEDQILLLNRERAAEEHELAKKNKPGIFGRAKESLFGGLSKEEKQGGTLAASAATDVEDAAKGAWDTIRENSQQAKDEGLGILQAVEDKRREGEHAVAQQSGVAGGPLDHLAEEATAAASQKSKSWTSWITGR</sequence>
<evidence type="ECO:0000313" key="7">
    <source>
        <dbReference type="EMBL" id="KAF2135623.1"/>
    </source>
</evidence>
<evidence type="ECO:0000256" key="6">
    <source>
        <dbReference type="SAM" id="Phobius"/>
    </source>
</evidence>
<dbReference type="Proteomes" id="UP000799438">
    <property type="component" value="Unassembled WGS sequence"/>
</dbReference>
<comment type="subcellular location">
    <subcellularLocation>
        <location evidence="1">Membrane</location>
        <topology evidence="1">Single-pass membrane protein</topology>
    </subcellularLocation>
</comment>
<evidence type="ECO:0000313" key="8">
    <source>
        <dbReference type="Proteomes" id="UP000799438"/>
    </source>
</evidence>
<feature type="region of interest" description="Disordered" evidence="5">
    <location>
        <begin position="1"/>
        <end position="22"/>
    </location>
</feature>
<feature type="compositionally biased region" description="Polar residues" evidence="5">
    <location>
        <begin position="253"/>
        <end position="268"/>
    </location>
</feature>
<protein>
    <submittedName>
        <fullName evidence="7">Uncharacterized protein</fullName>
    </submittedName>
</protein>
<name>A0A6A6AWR5_9PEZI</name>
<keyword evidence="8" id="KW-1185">Reference proteome</keyword>
<feature type="region of interest" description="Disordered" evidence="5">
    <location>
        <begin position="222"/>
        <end position="243"/>
    </location>
</feature>
<dbReference type="RefSeq" id="XP_033391341.1">
    <property type="nucleotide sequence ID" value="XM_033537691.1"/>
</dbReference>
<dbReference type="Pfam" id="PF14880">
    <property type="entry name" value="COX14"/>
    <property type="match status" value="1"/>
</dbReference>
<reference evidence="7" key="1">
    <citation type="journal article" date="2020" name="Stud. Mycol.">
        <title>101 Dothideomycetes genomes: a test case for predicting lifestyles and emergence of pathogens.</title>
        <authorList>
            <person name="Haridas S."/>
            <person name="Albert R."/>
            <person name="Binder M."/>
            <person name="Bloem J."/>
            <person name="Labutti K."/>
            <person name="Salamov A."/>
            <person name="Andreopoulos B."/>
            <person name="Baker S."/>
            <person name="Barry K."/>
            <person name="Bills G."/>
            <person name="Bluhm B."/>
            <person name="Cannon C."/>
            <person name="Castanera R."/>
            <person name="Culley D."/>
            <person name="Daum C."/>
            <person name="Ezra D."/>
            <person name="Gonzalez J."/>
            <person name="Henrissat B."/>
            <person name="Kuo A."/>
            <person name="Liang C."/>
            <person name="Lipzen A."/>
            <person name="Lutzoni F."/>
            <person name="Magnuson J."/>
            <person name="Mondo S."/>
            <person name="Nolan M."/>
            <person name="Ohm R."/>
            <person name="Pangilinan J."/>
            <person name="Park H.-J."/>
            <person name="Ramirez L."/>
            <person name="Alfaro M."/>
            <person name="Sun H."/>
            <person name="Tritt A."/>
            <person name="Yoshinaga Y."/>
            <person name="Zwiers L.-H."/>
            <person name="Turgeon B."/>
            <person name="Goodwin S."/>
            <person name="Spatafora J."/>
            <person name="Crous P."/>
            <person name="Grigoriev I."/>
        </authorList>
    </citation>
    <scope>NUCLEOTIDE SEQUENCE</scope>
    <source>
        <strain evidence="7">CBS 121167</strain>
    </source>
</reference>
<feature type="transmembrane region" description="Helical" evidence="6">
    <location>
        <begin position="77"/>
        <end position="98"/>
    </location>
</feature>
<evidence type="ECO:0000256" key="1">
    <source>
        <dbReference type="ARBA" id="ARBA00004167"/>
    </source>
</evidence>
<dbReference type="InterPro" id="IPR029208">
    <property type="entry name" value="COX14"/>
</dbReference>
<keyword evidence="2 6" id="KW-0812">Transmembrane</keyword>
<dbReference type="GeneID" id="54295187"/>
<keyword evidence="4 6" id="KW-0472">Membrane</keyword>
<gene>
    <name evidence="7" type="ORF">K452DRAFT_239028</name>
</gene>
<dbReference type="OrthoDB" id="4205486at2759"/>
<feature type="region of interest" description="Disordered" evidence="5">
    <location>
        <begin position="249"/>
        <end position="268"/>
    </location>
</feature>